<dbReference type="EMBL" id="CP000910">
    <property type="protein sequence ID" value="ABY23519.1"/>
    <property type="molecule type" value="Genomic_DNA"/>
</dbReference>
<feature type="chain" id="PRO_5039198167" description="Secreted protein" evidence="1">
    <location>
        <begin position="27"/>
        <end position="168"/>
    </location>
</feature>
<keyword evidence="1" id="KW-0732">Signal</keyword>
<reference evidence="3" key="1">
    <citation type="journal article" date="2008" name="J. Bacteriol.">
        <title>Genome sequence of the fish pathogen Renibacterium salmoninarum suggests reductive evolution away from an environmental Arthrobacter ancestor.</title>
        <authorList>
            <person name="Wiens G.D."/>
            <person name="Rockey D.D."/>
            <person name="Wu Z."/>
            <person name="Chang J."/>
            <person name="Levy R."/>
            <person name="Crane S."/>
            <person name="Chen D.S."/>
            <person name="Capri G.R."/>
            <person name="Burnett J.R."/>
            <person name="Sudheesh P.S."/>
            <person name="Schipma M.J."/>
            <person name="Burd H."/>
            <person name="Bhattacharyya A."/>
            <person name="Rhodes L.D."/>
            <person name="Kaul R."/>
            <person name="Strom M.S."/>
        </authorList>
    </citation>
    <scope>NUCLEOTIDE SEQUENCE [LARGE SCALE GENOMIC DNA]</scope>
    <source>
        <strain evidence="3">ATCC 33209 / DSM 20767 / JCM 11484 / NBRC 15589 / NCIMB 2235</strain>
    </source>
</reference>
<dbReference type="AlphaFoldDB" id="A9WN00"/>
<sequence length="168" mass="17364">MHHGTSSKFLLVFAALGAALTSCTPAVDLAPAQDSANPACAAMMIALPDKLADQQLRATSSQGTAAWGNPSKVVLRCGVNAPPPTKDPCVGVNGVDWVSIQDPAKPDNWTFTTYGREPATAILFNQNDVASSTVLAQLAAAAAKIPQTHKCLGPEDAQLFPAQPSSTP</sequence>
<evidence type="ECO:0000256" key="1">
    <source>
        <dbReference type="SAM" id="SignalP"/>
    </source>
</evidence>
<organism evidence="2 3">
    <name type="scientific">Renibacterium salmoninarum (strain ATCC 33209 / DSM 20767 / JCM 11484 / NBRC 15589 / NCIMB 2235)</name>
    <dbReference type="NCBI Taxonomy" id="288705"/>
    <lineage>
        <taxon>Bacteria</taxon>
        <taxon>Bacillati</taxon>
        <taxon>Actinomycetota</taxon>
        <taxon>Actinomycetes</taxon>
        <taxon>Micrococcales</taxon>
        <taxon>Micrococcaceae</taxon>
        <taxon>Renibacterium</taxon>
    </lineage>
</organism>
<accession>A9WN00</accession>
<keyword evidence="3" id="KW-1185">Reference proteome</keyword>
<dbReference type="RefSeq" id="WP_012245190.1">
    <property type="nucleotide sequence ID" value="NC_010168.1"/>
</dbReference>
<evidence type="ECO:0008006" key="4">
    <source>
        <dbReference type="Google" id="ProtNLM"/>
    </source>
</evidence>
<dbReference type="Proteomes" id="UP000002007">
    <property type="component" value="Chromosome"/>
</dbReference>
<dbReference type="Pfam" id="PF12028">
    <property type="entry name" value="DUF3515"/>
    <property type="match status" value="1"/>
</dbReference>
<proteinExistence type="predicted"/>
<name>A9WN00_RENSM</name>
<dbReference type="STRING" id="288705.RSal33209_1784"/>
<evidence type="ECO:0000313" key="3">
    <source>
        <dbReference type="Proteomes" id="UP000002007"/>
    </source>
</evidence>
<gene>
    <name evidence="2" type="ordered locus">RSal33209_1784</name>
</gene>
<evidence type="ECO:0000313" key="2">
    <source>
        <dbReference type="EMBL" id="ABY23519.1"/>
    </source>
</evidence>
<dbReference type="eggNOG" id="ENOG5032SM3">
    <property type="taxonomic scope" value="Bacteria"/>
</dbReference>
<dbReference type="InterPro" id="IPR021903">
    <property type="entry name" value="DUF3515"/>
</dbReference>
<feature type="signal peptide" evidence="1">
    <location>
        <begin position="1"/>
        <end position="26"/>
    </location>
</feature>
<dbReference type="KEGG" id="rsa:RSal33209_1784"/>
<dbReference type="HOGENOM" id="CLU_111512_2_0_11"/>
<protein>
    <recommendedName>
        <fullName evidence="4">Secreted protein</fullName>
    </recommendedName>
</protein>